<dbReference type="Proteomes" id="UP000507222">
    <property type="component" value="Unassembled WGS sequence"/>
</dbReference>
<dbReference type="PANTHER" id="PTHR11042">
    <property type="entry name" value="EUKARYOTIC TRANSLATION INITIATION FACTOR 2-ALPHA KINASE EIF2-ALPHA KINASE -RELATED"/>
    <property type="match status" value="1"/>
</dbReference>
<proteinExistence type="predicted"/>
<organism evidence="5 7">
    <name type="scientific">Prunus armeniaca</name>
    <name type="common">Apricot</name>
    <name type="synonym">Armeniaca vulgaris</name>
    <dbReference type="NCBI Taxonomy" id="36596"/>
    <lineage>
        <taxon>Eukaryota</taxon>
        <taxon>Viridiplantae</taxon>
        <taxon>Streptophyta</taxon>
        <taxon>Embryophyta</taxon>
        <taxon>Tracheophyta</taxon>
        <taxon>Spermatophyta</taxon>
        <taxon>Magnoliopsida</taxon>
        <taxon>eudicotyledons</taxon>
        <taxon>Gunneridae</taxon>
        <taxon>Pentapetalae</taxon>
        <taxon>rosids</taxon>
        <taxon>fabids</taxon>
        <taxon>Rosales</taxon>
        <taxon>Rosaceae</taxon>
        <taxon>Amygdaloideae</taxon>
        <taxon>Amygdaleae</taxon>
        <taxon>Prunus</taxon>
    </lineage>
</organism>
<keyword evidence="2" id="KW-0547">Nucleotide-binding</keyword>
<evidence type="ECO:0008006" key="9">
    <source>
        <dbReference type="Google" id="ProtNLM"/>
    </source>
</evidence>
<dbReference type="EMBL" id="CAEKKB010000007">
    <property type="protein sequence ID" value="CAB4318002.1"/>
    <property type="molecule type" value="Genomic_DNA"/>
</dbReference>
<reference evidence="8" key="1">
    <citation type="journal article" date="2020" name="Genome Biol.">
        <title>Gamete binning: chromosome-level and haplotype-resolved genome assembly enabled by high-throughput single-cell sequencing of gamete genomes.</title>
        <authorList>
            <person name="Campoy J.A."/>
            <person name="Sun H."/>
            <person name="Goel M."/>
            <person name="Jiao W.-B."/>
            <person name="Folz-Donahue K."/>
            <person name="Wang N."/>
            <person name="Rubio M."/>
            <person name="Liu C."/>
            <person name="Kukat C."/>
            <person name="Ruiz D."/>
            <person name="Huettel B."/>
            <person name="Schneeberger K."/>
        </authorList>
    </citation>
    <scope>NUCLEOTIDE SEQUENCE [LARGE SCALE GENOMIC DNA]</scope>
    <source>
        <strain evidence="8">cv. Rojo Pasion</strain>
    </source>
</reference>
<evidence type="ECO:0000256" key="3">
    <source>
        <dbReference type="ARBA" id="ARBA00022777"/>
    </source>
</evidence>
<dbReference type="GO" id="GO:0004694">
    <property type="term" value="F:eukaryotic translation initiation factor 2alpha kinase activity"/>
    <property type="evidence" value="ECO:0007669"/>
    <property type="project" value="TreeGrafter"/>
</dbReference>
<dbReference type="Gene3D" id="3.30.200.20">
    <property type="entry name" value="Phosphorylase Kinase, domain 1"/>
    <property type="match status" value="1"/>
</dbReference>
<dbReference type="GO" id="GO:0005524">
    <property type="term" value="F:ATP binding"/>
    <property type="evidence" value="ECO:0007669"/>
    <property type="project" value="UniProtKB-KW"/>
</dbReference>
<keyword evidence="4" id="KW-0067">ATP-binding</keyword>
<name>A0A6J5VJT0_PRUAR</name>
<dbReference type="InterPro" id="IPR050339">
    <property type="entry name" value="CC_SR_Kinase"/>
</dbReference>
<dbReference type="InterPro" id="IPR011009">
    <property type="entry name" value="Kinase-like_dom_sf"/>
</dbReference>
<evidence type="ECO:0000313" key="7">
    <source>
        <dbReference type="Proteomes" id="UP000507222"/>
    </source>
</evidence>
<dbReference type="AlphaFoldDB" id="A0A6J5VJT0"/>
<evidence type="ECO:0000256" key="2">
    <source>
        <dbReference type="ARBA" id="ARBA00022741"/>
    </source>
</evidence>
<evidence type="ECO:0000256" key="4">
    <source>
        <dbReference type="ARBA" id="ARBA00022840"/>
    </source>
</evidence>
<dbReference type="Proteomes" id="UP000507245">
    <property type="component" value="Unassembled WGS sequence"/>
</dbReference>
<reference evidence="5 7" key="2">
    <citation type="submission" date="2020-05" db="EMBL/GenBank/DDBJ databases">
        <authorList>
            <person name="Campoy J."/>
            <person name="Schneeberger K."/>
            <person name="Spophaly S."/>
        </authorList>
    </citation>
    <scope>NUCLEOTIDE SEQUENCE [LARGE SCALE GENOMIC DNA]</scope>
    <source>
        <strain evidence="5">PruArmRojPasFocal</strain>
    </source>
</reference>
<evidence type="ECO:0000313" key="8">
    <source>
        <dbReference type="Proteomes" id="UP000507245"/>
    </source>
</evidence>
<dbReference type="EMBL" id="CAEKDK010000007">
    <property type="protein sequence ID" value="CAB4287635.1"/>
    <property type="molecule type" value="Genomic_DNA"/>
</dbReference>
<dbReference type="OrthoDB" id="1194618at2759"/>
<keyword evidence="1" id="KW-0808">Transferase</keyword>
<keyword evidence="3" id="KW-0418">Kinase</keyword>
<sequence length="66" mass="7263">METIYCTVTQVIIQDPKLFQNKQSRLLTDYDEVKALGSGAFGVFVSCKSKIDGTTYAVKKIAVGDE</sequence>
<dbReference type="SUPFAM" id="SSF56112">
    <property type="entry name" value="Protein kinase-like (PK-like)"/>
    <property type="match status" value="1"/>
</dbReference>
<gene>
    <name evidence="5" type="ORF">CURHAP_LOCUS45645</name>
    <name evidence="6" type="ORF">ORAREDHAP_LOCUS44977</name>
</gene>
<evidence type="ECO:0000313" key="5">
    <source>
        <dbReference type="EMBL" id="CAB4287635.1"/>
    </source>
</evidence>
<evidence type="ECO:0000256" key="1">
    <source>
        <dbReference type="ARBA" id="ARBA00022679"/>
    </source>
</evidence>
<accession>A0A6J5VJT0</accession>
<dbReference type="GO" id="GO:0005829">
    <property type="term" value="C:cytosol"/>
    <property type="evidence" value="ECO:0007669"/>
    <property type="project" value="TreeGrafter"/>
</dbReference>
<keyword evidence="8" id="KW-1185">Reference proteome</keyword>
<dbReference type="GO" id="GO:0005634">
    <property type="term" value="C:nucleus"/>
    <property type="evidence" value="ECO:0007669"/>
    <property type="project" value="TreeGrafter"/>
</dbReference>
<dbReference type="PANTHER" id="PTHR11042:SF136">
    <property type="entry name" value="EIF-2-ALPHA KINASE GCN2"/>
    <property type="match status" value="1"/>
</dbReference>
<protein>
    <recommendedName>
        <fullName evidence="9">Protein kinase domain-containing protein</fullName>
    </recommendedName>
</protein>
<evidence type="ECO:0000313" key="6">
    <source>
        <dbReference type="EMBL" id="CAB4318002.1"/>
    </source>
</evidence>